<comment type="caution">
    <text evidence="1">The sequence shown here is derived from an EMBL/GenBank/DDBJ whole genome shotgun (WGS) entry which is preliminary data.</text>
</comment>
<proteinExistence type="predicted"/>
<sequence>MYSKSDQKITHTNVHQRGMLSYEKRQMSFRDEFDNIVEYLKKKILLLTQYQSQQTIDGLMDYVFDITSPLLKHIEFPMQIPYQTTFCGKRILQTIEFWTLYQIIFYLLNQQKNQYFNRLEELFQIRLHKCLTKEQIIKTHQKIQQIEQVQQFSLNFQKLNEINNETLQTLNNNNEQQQNLKNFKYPCKKIKIIINNNNNQTIKREEFSNQTQVENIFENIIIDRTNNDTTFNDNQTIQNQNQNQLQFIKDDQLKVNFKKELQELVIESINDTINNNNQCIETEISRTQNPRNEINQFNSLETLYLSSNVEFVVLIHNVNRNNSNSLIQVLEGEYEGQFALYQFKEAQDEKVQKEDFYYYQNYLEYRKVRQNQPIVVIHKMQVKKDS</sequence>
<gene>
    <name evidence="1" type="ORF">PPRIM_AZ9-3.1.T0360069</name>
</gene>
<reference evidence="1" key="1">
    <citation type="submission" date="2021-01" db="EMBL/GenBank/DDBJ databases">
        <authorList>
            <consortium name="Genoscope - CEA"/>
            <person name="William W."/>
        </authorList>
    </citation>
    <scope>NUCLEOTIDE SEQUENCE</scope>
</reference>
<evidence type="ECO:0000313" key="1">
    <source>
        <dbReference type="EMBL" id="CAD8064325.1"/>
    </source>
</evidence>
<organism evidence="1 2">
    <name type="scientific">Paramecium primaurelia</name>
    <dbReference type="NCBI Taxonomy" id="5886"/>
    <lineage>
        <taxon>Eukaryota</taxon>
        <taxon>Sar</taxon>
        <taxon>Alveolata</taxon>
        <taxon>Ciliophora</taxon>
        <taxon>Intramacronucleata</taxon>
        <taxon>Oligohymenophorea</taxon>
        <taxon>Peniculida</taxon>
        <taxon>Parameciidae</taxon>
        <taxon>Paramecium</taxon>
    </lineage>
</organism>
<protein>
    <submittedName>
        <fullName evidence="1">Uncharacterized protein</fullName>
    </submittedName>
</protein>
<name>A0A8S1LD85_PARPR</name>
<keyword evidence="2" id="KW-1185">Reference proteome</keyword>
<dbReference type="OMA" id="EYEGQFA"/>
<dbReference type="EMBL" id="CAJJDM010000035">
    <property type="protein sequence ID" value="CAD8064325.1"/>
    <property type="molecule type" value="Genomic_DNA"/>
</dbReference>
<accession>A0A8S1LD85</accession>
<dbReference type="Proteomes" id="UP000688137">
    <property type="component" value="Unassembled WGS sequence"/>
</dbReference>
<evidence type="ECO:0000313" key="2">
    <source>
        <dbReference type="Proteomes" id="UP000688137"/>
    </source>
</evidence>
<dbReference type="AlphaFoldDB" id="A0A8S1LD85"/>